<gene>
    <name evidence="5" type="ORF">L2740_09535</name>
</gene>
<dbReference type="Gene3D" id="1.10.1660.10">
    <property type="match status" value="1"/>
</dbReference>
<evidence type="ECO:0000256" key="1">
    <source>
        <dbReference type="ARBA" id="ARBA00023015"/>
    </source>
</evidence>
<dbReference type="GO" id="GO:0003700">
    <property type="term" value="F:DNA-binding transcription factor activity"/>
    <property type="evidence" value="ECO:0007669"/>
    <property type="project" value="InterPro"/>
</dbReference>
<reference evidence="5" key="1">
    <citation type="submission" date="2022-01" db="EMBL/GenBank/DDBJ databases">
        <title>Whole genome-based taxonomy of the Shewanellaceae.</title>
        <authorList>
            <person name="Martin-Rodriguez A.J."/>
        </authorList>
    </citation>
    <scope>NUCLEOTIDE SEQUENCE</scope>
    <source>
        <strain evidence="5">KCTC 23973</strain>
    </source>
</reference>
<accession>A0A9X2CHR5</accession>
<keyword evidence="3" id="KW-0804">Transcription</keyword>
<dbReference type="CDD" id="cd01104">
    <property type="entry name" value="HTH_MlrA-CarA"/>
    <property type="match status" value="1"/>
</dbReference>
<dbReference type="SMART" id="SM00422">
    <property type="entry name" value="HTH_MERR"/>
    <property type="match status" value="1"/>
</dbReference>
<dbReference type="AlphaFoldDB" id="A0A9X2CHR5"/>
<organism evidence="5 6">
    <name type="scientific">Shewanella pneumatophori</name>
    <dbReference type="NCBI Taxonomy" id="314092"/>
    <lineage>
        <taxon>Bacteria</taxon>
        <taxon>Pseudomonadati</taxon>
        <taxon>Pseudomonadota</taxon>
        <taxon>Gammaproteobacteria</taxon>
        <taxon>Alteromonadales</taxon>
        <taxon>Shewanellaceae</taxon>
        <taxon>Shewanella</taxon>
    </lineage>
</organism>
<dbReference type="EMBL" id="JAKILB010000005">
    <property type="protein sequence ID" value="MCL1138785.1"/>
    <property type="molecule type" value="Genomic_DNA"/>
</dbReference>
<dbReference type="SUPFAM" id="SSF46955">
    <property type="entry name" value="Putative DNA-binding domain"/>
    <property type="match status" value="1"/>
</dbReference>
<feature type="domain" description="HTH merR-type" evidence="4">
    <location>
        <begin position="14"/>
        <end position="81"/>
    </location>
</feature>
<evidence type="ECO:0000313" key="6">
    <source>
        <dbReference type="Proteomes" id="UP001139293"/>
    </source>
</evidence>
<dbReference type="PANTHER" id="PTHR30204:SF67">
    <property type="entry name" value="HTH-TYPE TRANSCRIPTIONAL REGULATOR MLRA-RELATED"/>
    <property type="match status" value="1"/>
</dbReference>
<keyword evidence="6" id="KW-1185">Reference proteome</keyword>
<evidence type="ECO:0000256" key="2">
    <source>
        <dbReference type="ARBA" id="ARBA00023125"/>
    </source>
</evidence>
<dbReference type="PROSITE" id="PS50937">
    <property type="entry name" value="HTH_MERR_2"/>
    <property type="match status" value="1"/>
</dbReference>
<name>A0A9X2CHR5_9GAMM</name>
<dbReference type="InterPro" id="IPR047057">
    <property type="entry name" value="MerR_fam"/>
</dbReference>
<dbReference type="PROSITE" id="PS00552">
    <property type="entry name" value="HTH_MERR_1"/>
    <property type="match status" value="1"/>
</dbReference>
<keyword evidence="2" id="KW-0238">DNA-binding</keyword>
<evidence type="ECO:0000313" key="5">
    <source>
        <dbReference type="EMBL" id="MCL1138785.1"/>
    </source>
</evidence>
<proteinExistence type="predicted"/>
<dbReference type="InterPro" id="IPR000551">
    <property type="entry name" value="MerR-type_HTH_dom"/>
</dbReference>
<evidence type="ECO:0000259" key="4">
    <source>
        <dbReference type="PROSITE" id="PS50937"/>
    </source>
</evidence>
<sequence length="348" mass="38474">MADEKTLTPEAWVSIGEAAQRTGVNPVTLRAWQRRFGLVTPKRTPKGHRLYGSSHLAQIEEILYWLNQGVAISKIKPLLGNESVDGVKNNSVADANATQSDQQQASVWQQHISKLNQLTLELNAKGLNDSLNQLSSLYPFSVLKSSLYWPWLRGLEALLVERFDGPVIEAWLLDELSAFFARKRLTDKVSSIQNTSKSVNKSANNSVVPKPILLVALARTDKWSPLMISAELSAHGVSHRLIRVFEINQLHFLVQRLKVEQVFIVPHVQSGIADIREFQALLQQFVNQDSAAGEVAEIASEAVNIAFAGIYAKAVNQTLGREHYSVSELLLNTSKQASTAGFKGDDNG</sequence>
<dbReference type="GO" id="GO:0003677">
    <property type="term" value="F:DNA binding"/>
    <property type="evidence" value="ECO:0007669"/>
    <property type="project" value="UniProtKB-KW"/>
</dbReference>
<dbReference type="RefSeq" id="WP_248949897.1">
    <property type="nucleotide sequence ID" value="NZ_JAKILB010000005.1"/>
</dbReference>
<comment type="caution">
    <text evidence="5">The sequence shown here is derived from an EMBL/GenBank/DDBJ whole genome shotgun (WGS) entry which is preliminary data.</text>
</comment>
<evidence type="ECO:0000256" key="3">
    <source>
        <dbReference type="ARBA" id="ARBA00023163"/>
    </source>
</evidence>
<dbReference type="Proteomes" id="UP001139293">
    <property type="component" value="Unassembled WGS sequence"/>
</dbReference>
<dbReference type="PANTHER" id="PTHR30204">
    <property type="entry name" value="REDOX-CYCLING DRUG-SENSING TRANSCRIPTIONAL ACTIVATOR SOXR"/>
    <property type="match status" value="1"/>
</dbReference>
<keyword evidence="1" id="KW-0805">Transcription regulation</keyword>
<dbReference type="Pfam" id="PF13411">
    <property type="entry name" value="MerR_1"/>
    <property type="match status" value="1"/>
</dbReference>
<dbReference type="InterPro" id="IPR009061">
    <property type="entry name" value="DNA-bd_dom_put_sf"/>
</dbReference>
<protein>
    <submittedName>
        <fullName evidence="5">MerR family transcriptional regulator</fullName>
    </submittedName>
</protein>